<feature type="region of interest" description="Disordered" evidence="1">
    <location>
        <begin position="50"/>
        <end position="72"/>
    </location>
</feature>
<feature type="region of interest" description="Disordered" evidence="1">
    <location>
        <begin position="367"/>
        <end position="399"/>
    </location>
</feature>
<gene>
    <name evidence="4" type="primary">LOC106458265</name>
</gene>
<accession>A0ABM1B222</accession>
<evidence type="ECO:0000256" key="1">
    <source>
        <dbReference type="SAM" id="MobiDB-lite"/>
    </source>
</evidence>
<dbReference type="RefSeq" id="XP_013773206.1">
    <property type="nucleotide sequence ID" value="XM_013917752.2"/>
</dbReference>
<name>A0ABM1B222_LIMPO</name>
<sequence length="399" mass="45996">MMISVTGYATIFCLLLSFLAVAGIQNAQNGGFTRVMFFNPTKSFNIIDREQPNKRSEHVSNSGFGKRDTYQFESTDPDETLLQEDLKMYPKRFNAGFNKKPRGRYVGLNERPKGHYVFGLDKRDAINKCDRTSLLDKLTKRIRQFNFGLGKRLDCRFAFGLGKRDPPKHPENDDHDFLVDASGRIYHEFVPGLDKRSDNRFGFGWDKKFLLNNFSIDDFALNQNKEHSREFGFDLDKLSDNRFKFGLDRKSLSYDPIVDDTSSKLVKPHFRLFNFGLGKRAENRFSFPMAPERVKRQSHKLSFDLEKQPNNQVVFDVGKRNSLNQFSNAFGLEKRRSAILSSGLSFGLNDFTKSRYYFALRKRGVQSRTQQKENGNVSSDDSFAFGVGRMDSSKEIPKN</sequence>
<dbReference type="GeneID" id="106458265"/>
<feature type="compositionally biased region" description="Polar residues" evidence="1">
    <location>
        <begin position="367"/>
        <end position="381"/>
    </location>
</feature>
<feature type="signal peptide" evidence="2">
    <location>
        <begin position="1"/>
        <end position="27"/>
    </location>
</feature>
<keyword evidence="2" id="KW-0732">Signal</keyword>
<evidence type="ECO:0000313" key="4">
    <source>
        <dbReference type="RefSeq" id="XP_013773206.1"/>
    </source>
</evidence>
<evidence type="ECO:0000313" key="3">
    <source>
        <dbReference type="Proteomes" id="UP000694941"/>
    </source>
</evidence>
<dbReference type="Proteomes" id="UP000694941">
    <property type="component" value="Unplaced"/>
</dbReference>
<protein>
    <submittedName>
        <fullName evidence="4">Uncharacterized protein LOC106458265</fullName>
    </submittedName>
</protein>
<feature type="chain" id="PRO_5045315407" evidence="2">
    <location>
        <begin position="28"/>
        <end position="399"/>
    </location>
</feature>
<evidence type="ECO:0000256" key="2">
    <source>
        <dbReference type="SAM" id="SignalP"/>
    </source>
</evidence>
<reference evidence="4" key="1">
    <citation type="submission" date="2025-08" db="UniProtKB">
        <authorList>
            <consortium name="RefSeq"/>
        </authorList>
    </citation>
    <scope>IDENTIFICATION</scope>
    <source>
        <tissue evidence="4">Muscle</tissue>
    </source>
</reference>
<keyword evidence="3" id="KW-1185">Reference proteome</keyword>
<proteinExistence type="predicted"/>
<organism evidence="3 4">
    <name type="scientific">Limulus polyphemus</name>
    <name type="common">Atlantic horseshoe crab</name>
    <dbReference type="NCBI Taxonomy" id="6850"/>
    <lineage>
        <taxon>Eukaryota</taxon>
        <taxon>Metazoa</taxon>
        <taxon>Ecdysozoa</taxon>
        <taxon>Arthropoda</taxon>
        <taxon>Chelicerata</taxon>
        <taxon>Merostomata</taxon>
        <taxon>Xiphosura</taxon>
        <taxon>Limulidae</taxon>
        <taxon>Limulus</taxon>
    </lineage>
</organism>